<dbReference type="OrthoDB" id="445589at2"/>
<feature type="transmembrane region" description="Helical" evidence="9">
    <location>
        <begin position="223"/>
        <end position="254"/>
    </location>
</feature>
<evidence type="ECO:0000313" key="11">
    <source>
        <dbReference type="Proteomes" id="UP000029843"/>
    </source>
</evidence>
<dbReference type="PANTHER" id="PTHR33281:SF19">
    <property type="entry name" value="VOLTAGE-DEPENDENT ANION CHANNEL-FORMING PROTEIN YNEE"/>
    <property type="match status" value="1"/>
</dbReference>
<evidence type="ECO:0000256" key="9">
    <source>
        <dbReference type="SAM" id="Phobius"/>
    </source>
</evidence>
<keyword evidence="7 9" id="KW-0472">Membrane</keyword>
<evidence type="ECO:0000256" key="5">
    <source>
        <dbReference type="ARBA" id="ARBA00022989"/>
    </source>
</evidence>
<keyword evidence="3" id="KW-1003">Cell membrane</keyword>
<evidence type="ECO:0000256" key="2">
    <source>
        <dbReference type="ARBA" id="ARBA00022448"/>
    </source>
</evidence>
<comment type="similarity">
    <text evidence="8">Belongs to the anion channel-forming bestrophin (TC 1.A.46) family.</text>
</comment>
<dbReference type="AlphaFoldDB" id="A0A099KC57"/>
<evidence type="ECO:0000256" key="1">
    <source>
        <dbReference type="ARBA" id="ARBA00004651"/>
    </source>
</evidence>
<evidence type="ECO:0000256" key="6">
    <source>
        <dbReference type="ARBA" id="ARBA00023065"/>
    </source>
</evidence>
<reference evidence="10 11" key="1">
    <citation type="submission" date="2014-08" db="EMBL/GenBank/DDBJ databases">
        <title>Genomic and Phenotypic Diversity of Colwellia psychrerythraea strains from Disparate Marine Basins.</title>
        <authorList>
            <person name="Techtmann S.M."/>
            <person name="Stelling S.C."/>
            <person name="Utturkar S.M."/>
            <person name="Alshibli N."/>
            <person name="Harris A."/>
            <person name="Brown S.D."/>
            <person name="Hazen T.C."/>
        </authorList>
    </citation>
    <scope>NUCLEOTIDE SEQUENCE [LARGE SCALE GENOMIC DNA]</scope>
    <source>
        <strain evidence="10 11">ND2E</strain>
    </source>
</reference>
<comment type="caution">
    <text evidence="10">The sequence shown here is derived from an EMBL/GenBank/DDBJ whole genome shotgun (WGS) entry which is preliminary data.</text>
</comment>
<organism evidence="10 11">
    <name type="scientific">Colwellia psychrerythraea</name>
    <name type="common">Vibrio psychroerythus</name>
    <dbReference type="NCBI Taxonomy" id="28229"/>
    <lineage>
        <taxon>Bacteria</taxon>
        <taxon>Pseudomonadati</taxon>
        <taxon>Pseudomonadota</taxon>
        <taxon>Gammaproteobacteria</taxon>
        <taxon>Alteromonadales</taxon>
        <taxon>Colwelliaceae</taxon>
        <taxon>Colwellia</taxon>
    </lineage>
</organism>
<dbReference type="GO" id="GO:0005886">
    <property type="term" value="C:plasma membrane"/>
    <property type="evidence" value="ECO:0007669"/>
    <property type="project" value="UniProtKB-SubCell"/>
</dbReference>
<dbReference type="EMBL" id="JQED01000047">
    <property type="protein sequence ID" value="KGJ88319.1"/>
    <property type="molecule type" value="Genomic_DNA"/>
</dbReference>
<gene>
    <name evidence="10" type="ORF">ND2E_4155</name>
</gene>
<dbReference type="RefSeq" id="WP_033095136.1">
    <property type="nucleotide sequence ID" value="NZ_JQED01000047.1"/>
</dbReference>
<comment type="subcellular location">
    <subcellularLocation>
        <location evidence="1">Cell membrane</location>
        <topology evidence="1">Multi-pass membrane protein</topology>
    </subcellularLocation>
</comment>
<keyword evidence="2" id="KW-0813">Transport</keyword>
<evidence type="ECO:0000256" key="3">
    <source>
        <dbReference type="ARBA" id="ARBA00022475"/>
    </source>
</evidence>
<dbReference type="Pfam" id="PF25539">
    <property type="entry name" value="Bestrophin_2"/>
    <property type="match status" value="1"/>
</dbReference>
<sequence>MIVRNKPNAFQLFFIIRGSIVSLIFPQIAFMTTLGAMVAAAQYYYPAIFPSFTLAPLALLGIALSLFLGFRNNACYDRWWEARKQWGQLIVDSRSLSRQVISYIDGQAQGGEVVQRRMIYLTIAFNHALRHQLRRSDPWGDIEKYLEPEDMEPLRQSKNLPDALLCLMGKKLGTCGHKKLLSDFLMQSLDDHITSMASVQAACERIQSTPLPFAYMLLVQRTAYLYCLILPFGIVASQGVVTPLFCAIVAYTFFGLDALSEELEEPFGLSANDLALSAMSRTIEINLLEILGETDLPDPIQPVKHRLE</sequence>
<dbReference type="PATRIC" id="fig|28229.4.peg.3497"/>
<evidence type="ECO:0000313" key="10">
    <source>
        <dbReference type="EMBL" id="KGJ88319.1"/>
    </source>
</evidence>
<dbReference type="Proteomes" id="UP000029843">
    <property type="component" value="Unassembled WGS sequence"/>
</dbReference>
<evidence type="ECO:0000256" key="7">
    <source>
        <dbReference type="ARBA" id="ARBA00023136"/>
    </source>
</evidence>
<feature type="transmembrane region" description="Helical" evidence="9">
    <location>
        <begin position="47"/>
        <end position="70"/>
    </location>
</feature>
<protein>
    <submittedName>
        <fullName evidence="10">Bestrophin-like protein</fullName>
    </submittedName>
</protein>
<dbReference type="GO" id="GO:0005254">
    <property type="term" value="F:chloride channel activity"/>
    <property type="evidence" value="ECO:0007669"/>
    <property type="project" value="InterPro"/>
</dbReference>
<dbReference type="InterPro" id="IPR044669">
    <property type="entry name" value="YneE/VCCN1/2-like"/>
</dbReference>
<dbReference type="PANTHER" id="PTHR33281">
    <property type="entry name" value="UPF0187 PROTEIN YNEE"/>
    <property type="match status" value="1"/>
</dbReference>
<evidence type="ECO:0000256" key="8">
    <source>
        <dbReference type="ARBA" id="ARBA00034708"/>
    </source>
</evidence>
<accession>A0A099KC57</accession>
<name>A0A099KC57_COLPS</name>
<feature type="transmembrane region" description="Helical" evidence="9">
    <location>
        <begin position="12"/>
        <end position="41"/>
    </location>
</feature>
<keyword evidence="4 9" id="KW-0812">Transmembrane</keyword>
<proteinExistence type="inferred from homology"/>
<evidence type="ECO:0000256" key="4">
    <source>
        <dbReference type="ARBA" id="ARBA00022692"/>
    </source>
</evidence>
<keyword evidence="6" id="KW-0406">Ion transport</keyword>
<keyword evidence="5 9" id="KW-1133">Transmembrane helix</keyword>